<feature type="compositionally biased region" description="Polar residues" evidence="2">
    <location>
        <begin position="252"/>
        <end position="264"/>
    </location>
</feature>
<evidence type="ECO:0000259" key="3">
    <source>
        <dbReference type="SMART" id="SM00868"/>
    </source>
</evidence>
<sequence length="751" mass="84789">MSDLCRLCATPLRGSRRKWLFGGSGTLPTLFSQVVGTAVQRSPPGTNSKSSKGRGQPEDAEFLCGKCCHTLNVYHRYDMVMSRMKELFEHRSTRLITEREKLSFTLRTIHARGWGLPLPEYHGHNQERNLYGYRGSYNDLRSPGYQKSRNNSLSPGYQNSFPNSPFPDRPNSFHGSFNSLSSGGHSKSYQELLEQDRSRWEHESWWDANSAGCSRCVKGHKCHSCSSWRVSDANYESVCTVPRKKKHHRGSDSGSSGLQRSKSLGSFDGSSTKGSLSSLSATSLDSLYFVGEEEPGVFWERESPYPSSPTASLHSPRPVVEVLKSLMEIKYSPVKTPTRCKIPIRGQQRTRAEYVDKQIQKGSEEPVVEGMGEDWDAFMGIGSEVRCCACRTQVSGFHRIRDSLNWLQTQLKAAENGGTLENSSEQQELVRELIRTLKCKEELLEECLTLMLTLPVTSDSDRDLVIDFVEKLKIREEQMKKEGEELAEIKRQRDAEIERLQEEMRVREEDITRLTKVLRENQDTITALRDILGEKDFTIQHLEVALDSAIRSAASQDALRRAALREKDALITAVQGALSSSNQDVQALADSLLSQGLDDLGGSFPGLSAPNPLVSQLQEKSRLLSQAHTENQKQSAQHQKDVKDLLNALNECQTLLQEQLRHCKNRLQASAEEKKILKEALRAKEAELRTEKQRHNSELCQAQTNLLQLHDLARERDQATKKMLLDSQNRDLTIKRLQEKLILSGGMKDTL</sequence>
<evidence type="ECO:0000313" key="4">
    <source>
        <dbReference type="EMBL" id="DBA20510.1"/>
    </source>
</evidence>
<gene>
    <name evidence="4" type="ORF">GDO54_017282</name>
</gene>
<dbReference type="PANTHER" id="PTHR46501:SF6">
    <property type="entry name" value="SI:CH73-95L15.5"/>
    <property type="match status" value="1"/>
</dbReference>
<keyword evidence="1" id="KW-0175">Coiled coil</keyword>
<feature type="domain" description="ZAD" evidence="3">
    <location>
        <begin position="221"/>
        <end position="414"/>
    </location>
</feature>
<dbReference type="InterPro" id="IPR040947">
    <property type="entry name" value="SMYLE_N"/>
</dbReference>
<dbReference type="GO" id="GO:0005794">
    <property type="term" value="C:Golgi apparatus"/>
    <property type="evidence" value="ECO:0007669"/>
    <property type="project" value="TreeGrafter"/>
</dbReference>
<dbReference type="Proteomes" id="UP001181693">
    <property type="component" value="Unassembled WGS sequence"/>
</dbReference>
<dbReference type="GO" id="GO:0090063">
    <property type="term" value="P:positive regulation of microtubule nucleation"/>
    <property type="evidence" value="ECO:0007669"/>
    <property type="project" value="TreeGrafter"/>
</dbReference>
<dbReference type="InterPro" id="IPR052593">
    <property type="entry name" value="MT-associated_AKAP9-binding"/>
</dbReference>
<organism evidence="4 5">
    <name type="scientific">Pyxicephalus adspersus</name>
    <name type="common">African bullfrog</name>
    <dbReference type="NCBI Taxonomy" id="30357"/>
    <lineage>
        <taxon>Eukaryota</taxon>
        <taxon>Metazoa</taxon>
        <taxon>Chordata</taxon>
        <taxon>Craniata</taxon>
        <taxon>Vertebrata</taxon>
        <taxon>Euteleostomi</taxon>
        <taxon>Amphibia</taxon>
        <taxon>Batrachia</taxon>
        <taxon>Anura</taxon>
        <taxon>Neobatrachia</taxon>
        <taxon>Ranoidea</taxon>
        <taxon>Pyxicephalidae</taxon>
        <taxon>Pyxicephalinae</taxon>
        <taxon>Pyxicephalus</taxon>
    </lineage>
</organism>
<dbReference type="GO" id="GO:0008270">
    <property type="term" value="F:zinc ion binding"/>
    <property type="evidence" value="ECO:0007669"/>
    <property type="project" value="InterPro"/>
</dbReference>
<dbReference type="GO" id="GO:0005813">
    <property type="term" value="C:centrosome"/>
    <property type="evidence" value="ECO:0007669"/>
    <property type="project" value="TreeGrafter"/>
</dbReference>
<protein>
    <recommendedName>
        <fullName evidence="3">ZAD domain-containing protein</fullName>
    </recommendedName>
</protein>
<dbReference type="InterPro" id="IPR012934">
    <property type="entry name" value="Znf_AD"/>
</dbReference>
<dbReference type="GO" id="GO:1903358">
    <property type="term" value="P:regulation of Golgi organization"/>
    <property type="evidence" value="ECO:0007669"/>
    <property type="project" value="TreeGrafter"/>
</dbReference>
<name>A0AAV3A634_PYXAD</name>
<dbReference type="EMBL" id="DYDO01000007">
    <property type="protein sequence ID" value="DBA20510.1"/>
    <property type="molecule type" value="Genomic_DNA"/>
</dbReference>
<dbReference type="GO" id="GO:0007098">
    <property type="term" value="P:centrosome cycle"/>
    <property type="evidence" value="ECO:0007669"/>
    <property type="project" value="TreeGrafter"/>
</dbReference>
<feature type="region of interest" description="Disordered" evidence="2">
    <location>
        <begin position="240"/>
        <end position="277"/>
    </location>
</feature>
<dbReference type="Pfam" id="PF18615">
    <property type="entry name" value="SMYLE_N"/>
    <property type="match status" value="1"/>
</dbReference>
<feature type="compositionally biased region" description="Polar residues" evidence="2">
    <location>
        <begin position="145"/>
        <end position="163"/>
    </location>
</feature>
<evidence type="ECO:0000256" key="2">
    <source>
        <dbReference type="SAM" id="MobiDB-lite"/>
    </source>
</evidence>
<reference evidence="4" key="1">
    <citation type="thesis" date="2020" institute="ProQuest LLC" country="789 East Eisenhower Parkway, Ann Arbor, MI, USA">
        <title>Comparative Genomics and Chromosome Evolution.</title>
        <authorList>
            <person name="Mudd A.B."/>
        </authorList>
    </citation>
    <scope>NUCLEOTIDE SEQUENCE</scope>
    <source>
        <strain evidence="4">1538</strain>
        <tissue evidence="4">Blood</tissue>
    </source>
</reference>
<comment type="caution">
    <text evidence="4">The sequence shown here is derived from an EMBL/GenBank/DDBJ whole genome shotgun (WGS) entry which is preliminary data.</text>
</comment>
<dbReference type="AlphaFoldDB" id="A0AAV3A634"/>
<feature type="coiled-coil region" evidence="1">
    <location>
        <begin position="469"/>
        <end position="517"/>
    </location>
</feature>
<feature type="compositionally biased region" description="Low complexity" evidence="2">
    <location>
        <begin position="266"/>
        <end position="277"/>
    </location>
</feature>
<dbReference type="SMART" id="SM00868">
    <property type="entry name" value="zf-AD"/>
    <property type="match status" value="2"/>
</dbReference>
<feature type="coiled-coil region" evidence="1">
    <location>
        <begin position="660"/>
        <end position="698"/>
    </location>
</feature>
<feature type="region of interest" description="Disordered" evidence="2">
    <location>
        <begin position="142"/>
        <end position="165"/>
    </location>
</feature>
<evidence type="ECO:0000313" key="5">
    <source>
        <dbReference type="Proteomes" id="UP001181693"/>
    </source>
</evidence>
<keyword evidence="5" id="KW-1185">Reference proteome</keyword>
<evidence type="ECO:0000256" key="1">
    <source>
        <dbReference type="SAM" id="Coils"/>
    </source>
</evidence>
<dbReference type="PANTHER" id="PTHR46501">
    <property type="entry name" value="MYOMEGALIN"/>
    <property type="match status" value="1"/>
</dbReference>
<accession>A0AAV3A634</accession>
<feature type="domain" description="ZAD" evidence="3">
    <location>
        <begin position="4"/>
        <end position="91"/>
    </location>
</feature>
<proteinExistence type="predicted"/>
<dbReference type="GO" id="GO:0060090">
    <property type="term" value="F:molecular adaptor activity"/>
    <property type="evidence" value="ECO:0007669"/>
    <property type="project" value="TreeGrafter"/>
</dbReference>
<dbReference type="GO" id="GO:0005634">
    <property type="term" value="C:nucleus"/>
    <property type="evidence" value="ECO:0007669"/>
    <property type="project" value="InterPro"/>
</dbReference>